<reference evidence="3 4" key="1">
    <citation type="submission" date="2021-02" db="EMBL/GenBank/DDBJ databases">
        <title>Porcisia hertigi Genome sequencing and assembly.</title>
        <authorList>
            <person name="Almutairi H."/>
            <person name="Gatherer D."/>
        </authorList>
    </citation>
    <scope>NUCLEOTIDE SEQUENCE [LARGE SCALE GENOMIC DNA]</scope>
    <source>
        <strain evidence="3 4">C119</strain>
    </source>
</reference>
<dbReference type="EMBL" id="JAFJZO010000020">
    <property type="protein sequence ID" value="KAG5506403.1"/>
    <property type="molecule type" value="Genomic_DNA"/>
</dbReference>
<organism evidence="3 4">
    <name type="scientific">Porcisia hertigi</name>
    <dbReference type="NCBI Taxonomy" id="2761500"/>
    <lineage>
        <taxon>Eukaryota</taxon>
        <taxon>Discoba</taxon>
        <taxon>Euglenozoa</taxon>
        <taxon>Kinetoplastea</taxon>
        <taxon>Metakinetoplastina</taxon>
        <taxon>Trypanosomatida</taxon>
        <taxon>Trypanosomatidae</taxon>
        <taxon>Leishmaniinae</taxon>
        <taxon>Porcisia</taxon>
    </lineage>
</organism>
<dbReference type="InterPro" id="IPR028009">
    <property type="entry name" value="ESCO_Acetyltransf_dom"/>
</dbReference>
<protein>
    <recommendedName>
        <fullName evidence="2">N-acetyltransferase ESCO acetyl-transferase domain-containing protein</fullName>
    </recommendedName>
</protein>
<proteinExistence type="predicted"/>
<dbReference type="GO" id="GO:0061733">
    <property type="term" value="F:protein-lysine-acetyltransferase activity"/>
    <property type="evidence" value="ECO:0007669"/>
    <property type="project" value="TreeGrafter"/>
</dbReference>
<dbReference type="Pfam" id="PF13880">
    <property type="entry name" value="Acetyltransf_13"/>
    <property type="match status" value="1"/>
</dbReference>
<comment type="caution">
    <text evidence="3">The sequence shown here is derived from an EMBL/GenBank/DDBJ whole genome shotgun (WGS) entry which is preliminary data.</text>
</comment>
<dbReference type="GO" id="GO:0005634">
    <property type="term" value="C:nucleus"/>
    <property type="evidence" value="ECO:0007669"/>
    <property type="project" value="TreeGrafter"/>
</dbReference>
<dbReference type="GO" id="GO:0007064">
    <property type="term" value="P:mitotic sister chromatid cohesion"/>
    <property type="evidence" value="ECO:0007669"/>
    <property type="project" value="TreeGrafter"/>
</dbReference>
<dbReference type="RefSeq" id="XP_067757565.1">
    <property type="nucleotide sequence ID" value="XM_067901859.1"/>
</dbReference>
<gene>
    <name evidence="3" type="ORF">JKF63_05906</name>
</gene>
<dbReference type="PANTHER" id="PTHR45884:SF2">
    <property type="entry name" value="N-ACETYLTRANSFERASE ECO"/>
    <property type="match status" value="1"/>
</dbReference>
<dbReference type="AlphaFoldDB" id="A0A836IQM2"/>
<dbReference type="GeneID" id="94291936"/>
<accession>A0A836IQM2</accession>
<feature type="domain" description="N-acetyltransferase ESCO acetyl-transferase" evidence="2">
    <location>
        <begin position="239"/>
        <end position="304"/>
    </location>
</feature>
<name>A0A836IQM2_9TRYP</name>
<feature type="region of interest" description="Disordered" evidence="1">
    <location>
        <begin position="190"/>
        <end position="212"/>
    </location>
</feature>
<dbReference type="GO" id="GO:0000785">
    <property type="term" value="C:chromatin"/>
    <property type="evidence" value="ECO:0007669"/>
    <property type="project" value="TreeGrafter"/>
</dbReference>
<dbReference type="Proteomes" id="UP000674318">
    <property type="component" value="Unassembled WGS sequence"/>
</dbReference>
<keyword evidence="4" id="KW-1185">Reference proteome</keyword>
<evidence type="ECO:0000313" key="3">
    <source>
        <dbReference type="EMBL" id="KAG5506403.1"/>
    </source>
</evidence>
<sequence>MPRHVQLPALLEDARALPSTWRSLADVKKHVFGRGYVVGNDVGTSSCVGAASEPLLASAAVVLYDFFGERAGHKRSRGMSTSVRSSGPDDKDASRRGECHRYTAMQSSCCSVTLRRVVLAVLHTAAESVGSTDAVGHSGCVVVVHLTTKGNGLDCLSSLKTNSRTPMWFVDGVCVAEEIFQAYRAFSPKLSTHSTSDDATDGGSTLRTDASLPPSLPLNKALCAQATHMGDIWCTGTSLCGVRLMWVASSSRGRGVAYLMIERARRAVCYGFVVLAENVAFSEPTAMGSLFARRYQKRDDFLVYQY</sequence>
<evidence type="ECO:0000256" key="1">
    <source>
        <dbReference type="SAM" id="MobiDB-lite"/>
    </source>
</evidence>
<evidence type="ECO:0000313" key="4">
    <source>
        <dbReference type="Proteomes" id="UP000674318"/>
    </source>
</evidence>
<dbReference type="KEGG" id="phet:94291936"/>
<evidence type="ECO:0000259" key="2">
    <source>
        <dbReference type="Pfam" id="PF13880"/>
    </source>
</evidence>
<dbReference type="OrthoDB" id="428854at2759"/>
<dbReference type="PANTHER" id="PTHR45884">
    <property type="entry name" value="N-ACETYLTRANSFERASE ECO"/>
    <property type="match status" value="1"/>
</dbReference>